<dbReference type="InterPro" id="IPR002295">
    <property type="entry name" value="N4/N6-MTase_EcoPI_Mod-like"/>
</dbReference>
<evidence type="ECO:0000256" key="2">
    <source>
        <dbReference type="ARBA" id="ARBA00022679"/>
    </source>
</evidence>
<proteinExistence type="inferred from homology"/>
<feature type="binding site" evidence="6">
    <location>
        <position position="205"/>
    </location>
    <ligand>
        <name>S-adenosyl-L-methionine</name>
        <dbReference type="ChEBI" id="CHEBI:59789"/>
    </ligand>
</feature>
<dbReference type="OrthoDB" id="9800643at2"/>
<feature type="binding site" evidence="6">
    <location>
        <begin position="205"/>
        <end position="208"/>
    </location>
    <ligand>
        <name>substrate</name>
    </ligand>
</feature>
<comment type="function">
    <text evidence="6">Methylates the class 1 translation termination release factors RF1/PrfA and RF2/PrfB on the glutamine residue of the universally conserved GGQ motif.</text>
</comment>
<evidence type="ECO:0000256" key="5">
    <source>
        <dbReference type="ARBA" id="ARBA00048391"/>
    </source>
</evidence>
<dbReference type="GO" id="GO:0032259">
    <property type="term" value="P:methylation"/>
    <property type="evidence" value="ECO:0007669"/>
    <property type="project" value="UniProtKB-KW"/>
</dbReference>
<dbReference type="EC" id="2.1.1.297" evidence="6"/>
<dbReference type="Pfam" id="PF05175">
    <property type="entry name" value="MTS"/>
    <property type="match status" value="1"/>
</dbReference>
<evidence type="ECO:0000313" key="10">
    <source>
        <dbReference type="Proteomes" id="UP000319976"/>
    </source>
</evidence>
<dbReference type="NCBIfam" id="TIGR00536">
    <property type="entry name" value="hemK_fam"/>
    <property type="match status" value="1"/>
</dbReference>
<gene>
    <name evidence="6 9" type="primary">prmC</name>
    <name evidence="9" type="ORF">V22_17440</name>
</gene>
<dbReference type="Gene3D" id="3.40.50.150">
    <property type="entry name" value="Vaccinia Virus protein VP39"/>
    <property type="match status" value="1"/>
</dbReference>
<dbReference type="Proteomes" id="UP000319976">
    <property type="component" value="Chromosome"/>
</dbReference>
<dbReference type="HAMAP" id="MF_02126">
    <property type="entry name" value="RF_methyltr_PrmC"/>
    <property type="match status" value="1"/>
</dbReference>
<evidence type="ECO:0000313" key="9">
    <source>
        <dbReference type="EMBL" id="QDT64509.1"/>
    </source>
</evidence>
<dbReference type="KEGG" id="chya:V22_17440"/>
<dbReference type="RefSeq" id="WP_145261725.1">
    <property type="nucleotide sequence ID" value="NZ_CP036316.1"/>
</dbReference>
<dbReference type="GO" id="GO:0003677">
    <property type="term" value="F:DNA binding"/>
    <property type="evidence" value="ECO:0007669"/>
    <property type="project" value="InterPro"/>
</dbReference>
<feature type="domain" description="Release factor glutamine methyltransferase N-terminal" evidence="8">
    <location>
        <begin position="23"/>
        <end position="92"/>
    </location>
</feature>
<accession>A0A517T807</accession>
<comment type="caution">
    <text evidence="6">Lacks conserved residue(s) required for the propagation of feature annotation.</text>
</comment>
<protein>
    <recommendedName>
        <fullName evidence="6">Release factor glutamine methyltransferase</fullName>
        <shortName evidence="6">RF MTase</shortName>
        <ecNumber evidence="6">2.1.1.297</ecNumber>
    </recommendedName>
    <alternativeName>
        <fullName evidence="6">N5-glutamine methyltransferase PrmC</fullName>
    </alternativeName>
    <alternativeName>
        <fullName evidence="6">Protein-(glutamine-N5) MTase PrmC</fullName>
    </alternativeName>
    <alternativeName>
        <fullName evidence="6">Protein-glutamine N-methyltransferase PrmC</fullName>
    </alternativeName>
</protein>
<keyword evidence="1 6" id="KW-0489">Methyltransferase</keyword>
<keyword evidence="3 6" id="KW-0949">S-adenosyl-L-methionine</keyword>
<comment type="catalytic activity">
    <reaction evidence="4">
        <text>a 2'-deoxyadenosine in DNA + S-adenosyl-L-methionine = an N(6)-methyl-2'-deoxyadenosine in DNA + S-adenosyl-L-homocysteine + H(+)</text>
        <dbReference type="Rhea" id="RHEA:15197"/>
        <dbReference type="Rhea" id="RHEA-COMP:12418"/>
        <dbReference type="Rhea" id="RHEA-COMP:12419"/>
        <dbReference type="ChEBI" id="CHEBI:15378"/>
        <dbReference type="ChEBI" id="CHEBI:57856"/>
        <dbReference type="ChEBI" id="CHEBI:59789"/>
        <dbReference type="ChEBI" id="CHEBI:90615"/>
        <dbReference type="ChEBI" id="CHEBI:90616"/>
        <dbReference type="EC" id="2.1.1.72"/>
    </reaction>
</comment>
<dbReference type="InterPro" id="IPR019874">
    <property type="entry name" value="RF_methyltr_PrmC"/>
</dbReference>
<dbReference type="InterPro" id="IPR029063">
    <property type="entry name" value="SAM-dependent_MTases_sf"/>
</dbReference>
<feature type="domain" description="Methyltransferase small" evidence="7">
    <location>
        <begin position="117"/>
        <end position="213"/>
    </location>
</feature>
<dbReference type="PRINTS" id="PR00506">
    <property type="entry name" value="D21N6MTFRASE"/>
</dbReference>
<comment type="similarity">
    <text evidence="6">Belongs to the protein N5-glutamine methyltransferase family. PrmC subfamily.</text>
</comment>
<comment type="catalytic activity">
    <reaction evidence="5 6">
        <text>L-glutaminyl-[peptide chain release factor] + S-adenosyl-L-methionine = N(5)-methyl-L-glutaminyl-[peptide chain release factor] + S-adenosyl-L-homocysteine + H(+)</text>
        <dbReference type="Rhea" id="RHEA:42896"/>
        <dbReference type="Rhea" id="RHEA-COMP:10271"/>
        <dbReference type="Rhea" id="RHEA-COMP:10272"/>
        <dbReference type="ChEBI" id="CHEBI:15378"/>
        <dbReference type="ChEBI" id="CHEBI:30011"/>
        <dbReference type="ChEBI" id="CHEBI:57856"/>
        <dbReference type="ChEBI" id="CHEBI:59789"/>
        <dbReference type="ChEBI" id="CHEBI:61891"/>
        <dbReference type="EC" id="2.1.1.297"/>
    </reaction>
</comment>
<dbReference type="CDD" id="cd02440">
    <property type="entry name" value="AdoMet_MTases"/>
    <property type="match status" value="1"/>
</dbReference>
<keyword evidence="2 6" id="KW-0808">Transferase</keyword>
<dbReference type="AlphaFoldDB" id="A0A517T807"/>
<dbReference type="GO" id="GO:0009007">
    <property type="term" value="F:site-specific DNA-methyltransferase (adenine-specific) activity"/>
    <property type="evidence" value="ECO:0007669"/>
    <property type="project" value="UniProtKB-EC"/>
</dbReference>
<evidence type="ECO:0000256" key="3">
    <source>
        <dbReference type="ARBA" id="ARBA00022691"/>
    </source>
</evidence>
<dbReference type="PANTHER" id="PTHR18895">
    <property type="entry name" value="HEMK METHYLTRANSFERASE"/>
    <property type="match status" value="1"/>
</dbReference>
<dbReference type="NCBIfam" id="TIGR03534">
    <property type="entry name" value="RF_mod_PrmC"/>
    <property type="match status" value="1"/>
</dbReference>
<name>A0A517T807_9PLAN</name>
<dbReference type="InterPro" id="IPR007848">
    <property type="entry name" value="Small_mtfrase_dom"/>
</dbReference>
<keyword evidence="10" id="KW-1185">Reference proteome</keyword>
<dbReference type="EMBL" id="CP036316">
    <property type="protein sequence ID" value="QDT64509.1"/>
    <property type="molecule type" value="Genomic_DNA"/>
</dbReference>
<dbReference type="SUPFAM" id="SSF53335">
    <property type="entry name" value="S-adenosyl-L-methionine-dependent methyltransferases"/>
    <property type="match status" value="1"/>
</dbReference>
<organism evidence="9 10">
    <name type="scientific">Calycomorphotria hydatis</name>
    <dbReference type="NCBI Taxonomy" id="2528027"/>
    <lineage>
        <taxon>Bacteria</taxon>
        <taxon>Pseudomonadati</taxon>
        <taxon>Planctomycetota</taxon>
        <taxon>Planctomycetia</taxon>
        <taxon>Planctomycetales</taxon>
        <taxon>Planctomycetaceae</taxon>
        <taxon>Calycomorphotria</taxon>
    </lineage>
</organism>
<evidence type="ECO:0000256" key="1">
    <source>
        <dbReference type="ARBA" id="ARBA00022603"/>
    </source>
</evidence>
<evidence type="ECO:0000259" key="8">
    <source>
        <dbReference type="Pfam" id="PF17827"/>
    </source>
</evidence>
<reference evidence="9 10" key="1">
    <citation type="submission" date="2019-02" db="EMBL/GenBank/DDBJ databases">
        <title>Deep-cultivation of Planctomycetes and their phenomic and genomic characterization uncovers novel biology.</title>
        <authorList>
            <person name="Wiegand S."/>
            <person name="Jogler M."/>
            <person name="Boedeker C."/>
            <person name="Pinto D."/>
            <person name="Vollmers J."/>
            <person name="Rivas-Marin E."/>
            <person name="Kohn T."/>
            <person name="Peeters S.H."/>
            <person name="Heuer A."/>
            <person name="Rast P."/>
            <person name="Oberbeckmann S."/>
            <person name="Bunk B."/>
            <person name="Jeske O."/>
            <person name="Meyerdierks A."/>
            <person name="Storesund J.E."/>
            <person name="Kallscheuer N."/>
            <person name="Luecker S."/>
            <person name="Lage O.M."/>
            <person name="Pohl T."/>
            <person name="Merkel B.J."/>
            <person name="Hornburger P."/>
            <person name="Mueller R.-W."/>
            <person name="Bruemmer F."/>
            <person name="Labrenz M."/>
            <person name="Spormann A.M."/>
            <person name="Op den Camp H."/>
            <person name="Overmann J."/>
            <person name="Amann R."/>
            <person name="Jetten M.S.M."/>
            <person name="Mascher T."/>
            <person name="Medema M.H."/>
            <person name="Devos D.P."/>
            <person name="Kaster A.-K."/>
            <person name="Ovreas L."/>
            <person name="Rohde M."/>
            <person name="Galperin M.Y."/>
            <person name="Jogler C."/>
        </authorList>
    </citation>
    <scope>NUCLEOTIDE SEQUENCE [LARGE SCALE GENOMIC DNA]</scope>
    <source>
        <strain evidence="9 10">V22</strain>
    </source>
</reference>
<dbReference type="Pfam" id="PF17827">
    <property type="entry name" value="PrmC_N"/>
    <property type="match status" value="1"/>
</dbReference>
<evidence type="ECO:0000256" key="4">
    <source>
        <dbReference type="ARBA" id="ARBA00047942"/>
    </source>
</evidence>
<dbReference type="PANTHER" id="PTHR18895:SF74">
    <property type="entry name" value="MTRF1L RELEASE FACTOR GLUTAMINE METHYLTRANSFERASE"/>
    <property type="match status" value="1"/>
</dbReference>
<dbReference type="InterPro" id="IPR050320">
    <property type="entry name" value="N5-glutamine_MTase"/>
</dbReference>
<sequence>MNSSATSTTGRPVSDDVWTVRRILTWTTEHLKQHGSDSPRVEAEILLAHARHCPRIQLYTAFDEPLSDEERAQMRDLVKRRAKAEPVAYLVGYREFFSLQFEVTSDVLIPRPETETLVMEALDVTKEIKEPELLDMCTGSGCVAIAAVKNHPSMSATATDISSSALEIAKRNAEKHQVAERITFVESNLFEAVSDGSQFDVITANPPYVTNSEWEELEDHVRLHEPQTALIAGVDGLDVVRPLIAEVPRYLKPGGTIFIEIDPAQESPVRELFESWATEVTSIRDWNKDVRVMKAVKGEN</sequence>
<dbReference type="GO" id="GO:0102559">
    <property type="term" value="F:peptide chain release factor N(5)-glutamine methyltransferase activity"/>
    <property type="evidence" value="ECO:0007669"/>
    <property type="project" value="UniProtKB-EC"/>
</dbReference>
<dbReference type="InterPro" id="IPR040758">
    <property type="entry name" value="PrmC_N"/>
</dbReference>
<dbReference type="Gene3D" id="1.10.8.10">
    <property type="entry name" value="DNA helicase RuvA subunit, C-terminal domain"/>
    <property type="match status" value="1"/>
</dbReference>
<evidence type="ECO:0000256" key="6">
    <source>
        <dbReference type="HAMAP-Rule" id="MF_02126"/>
    </source>
</evidence>
<feature type="binding site" evidence="6">
    <location>
        <position position="160"/>
    </location>
    <ligand>
        <name>S-adenosyl-L-methionine</name>
        <dbReference type="ChEBI" id="CHEBI:59789"/>
    </ligand>
</feature>
<dbReference type="InterPro" id="IPR004556">
    <property type="entry name" value="HemK-like"/>
</dbReference>
<evidence type="ECO:0000259" key="7">
    <source>
        <dbReference type="Pfam" id="PF05175"/>
    </source>
</evidence>